<dbReference type="OrthoDB" id="20872at2759"/>
<dbReference type="AlphaFoldDB" id="A0A1L7WZV0"/>
<evidence type="ECO:0000259" key="1">
    <source>
        <dbReference type="Pfam" id="PF14479"/>
    </source>
</evidence>
<dbReference type="PANTHER" id="PTHR37542:SF3">
    <property type="entry name" value="PRION-INHIBITION AND PROPAGATION HELO DOMAIN-CONTAINING PROTEIN"/>
    <property type="match status" value="1"/>
</dbReference>
<evidence type="ECO:0000313" key="3">
    <source>
        <dbReference type="EMBL" id="CZR58313.1"/>
    </source>
</evidence>
<dbReference type="InterPro" id="IPR038305">
    <property type="entry name" value="HeLo_sf"/>
</dbReference>
<dbReference type="STRING" id="576137.A0A1L7WZV0"/>
<evidence type="ECO:0000259" key="2">
    <source>
        <dbReference type="Pfam" id="PF17108"/>
    </source>
</evidence>
<accession>A0A1L7WZV0</accession>
<reference evidence="3 4" key="1">
    <citation type="submission" date="2016-03" db="EMBL/GenBank/DDBJ databases">
        <authorList>
            <person name="Ploux O."/>
        </authorList>
    </citation>
    <scope>NUCLEOTIDE SEQUENCE [LARGE SCALE GENOMIC DNA]</scope>
    <source>
        <strain evidence="3 4">UAMH 11012</strain>
    </source>
</reference>
<organism evidence="3 4">
    <name type="scientific">Phialocephala subalpina</name>
    <dbReference type="NCBI Taxonomy" id="576137"/>
    <lineage>
        <taxon>Eukaryota</taxon>
        <taxon>Fungi</taxon>
        <taxon>Dikarya</taxon>
        <taxon>Ascomycota</taxon>
        <taxon>Pezizomycotina</taxon>
        <taxon>Leotiomycetes</taxon>
        <taxon>Helotiales</taxon>
        <taxon>Mollisiaceae</taxon>
        <taxon>Phialocephala</taxon>
        <taxon>Phialocephala fortinii species complex</taxon>
    </lineage>
</organism>
<gene>
    <name evidence="3" type="ORF">PAC_08205</name>
</gene>
<dbReference type="InterPro" id="IPR029498">
    <property type="entry name" value="HeLo_dom"/>
</dbReference>
<proteinExistence type="predicted"/>
<evidence type="ECO:0000313" key="4">
    <source>
        <dbReference type="Proteomes" id="UP000184330"/>
    </source>
</evidence>
<dbReference type="EMBL" id="FJOG01000011">
    <property type="protein sequence ID" value="CZR58313.1"/>
    <property type="molecule type" value="Genomic_DNA"/>
</dbReference>
<feature type="domain" description="Prion-inhibition and propagation HeLo" evidence="1">
    <location>
        <begin position="16"/>
        <end position="211"/>
    </location>
</feature>
<dbReference type="Pfam" id="PF14479">
    <property type="entry name" value="HeLo"/>
    <property type="match status" value="1"/>
</dbReference>
<name>A0A1L7WZV0_9HELO</name>
<dbReference type="InterPro" id="IPR031351">
    <property type="entry name" value="NWD2_N"/>
</dbReference>
<protein>
    <submittedName>
        <fullName evidence="3">Related to Heterokaryon incompatibility protein s</fullName>
    </submittedName>
</protein>
<keyword evidence="4" id="KW-1185">Reference proteome</keyword>
<sequence length="295" mass="33093">MAELFSTHNNMAEIFGVAASALSIAALFNNVVDCFEYIQLGRNFGTDYQTCQLRLDIARLRLSRWGAAVDINDNVRFAEIKPIDDEACTAKSTLEQILNLFSRAYTESSAFKLRARADDLVLSDPSTNADQTIVALRNSMHELARKRQKRTSLSKKISWALYKHKYLTRLIVDINELLDSLESIFAQPEAYKRMVEVEIEEISDEPRLQILSEAAEDDMLLCQAVNKRLQMLGGNTIDKANVSETAKVRVGNENVAQGTRANARATANRIGELNAKGSSKVHVGDNFLETQFWNN</sequence>
<dbReference type="PANTHER" id="PTHR37542">
    <property type="entry name" value="HELO DOMAIN-CONTAINING PROTEIN-RELATED"/>
    <property type="match status" value="1"/>
</dbReference>
<dbReference type="Proteomes" id="UP000184330">
    <property type="component" value="Unassembled WGS sequence"/>
</dbReference>
<dbReference type="Pfam" id="PF17108">
    <property type="entry name" value="HET-S"/>
    <property type="match status" value="1"/>
</dbReference>
<feature type="domain" description="NWD2 HET-s N-terminal" evidence="2">
    <location>
        <begin position="267"/>
        <end position="287"/>
    </location>
</feature>
<dbReference type="Gene3D" id="1.20.120.1020">
    <property type="entry name" value="Prion-inhibition and propagation, HeLo domain"/>
    <property type="match status" value="1"/>
</dbReference>